<evidence type="ECO:0000256" key="7">
    <source>
        <dbReference type="ARBA" id="ARBA00047899"/>
    </source>
</evidence>
<keyword evidence="12" id="KW-1185">Reference proteome</keyword>
<protein>
    <recommendedName>
        <fullName evidence="1">non-specific serine/threonine protein kinase</fullName>
        <ecNumber evidence="1">2.7.11.1</ecNumber>
    </recommendedName>
</protein>
<evidence type="ECO:0000256" key="2">
    <source>
        <dbReference type="ARBA" id="ARBA00022527"/>
    </source>
</evidence>
<dbReference type="Gene3D" id="1.10.510.10">
    <property type="entry name" value="Transferase(Phosphotransferase) domain 1"/>
    <property type="match status" value="1"/>
</dbReference>
<proteinExistence type="predicted"/>
<evidence type="ECO:0000256" key="1">
    <source>
        <dbReference type="ARBA" id="ARBA00012513"/>
    </source>
</evidence>
<keyword evidence="4 9" id="KW-0547">Nucleotide-binding</keyword>
<dbReference type="InterPro" id="IPR011009">
    <property type="entry name" value="Kinase-like_dom_sf"/>
</dbReference>
<name>A0ABU5TMZ8_9CYAN</name>
<dbReference type="EC" id="2.7.11.1" evidence="1"/>
<dbReference type="PROSITE" id="PS00107">
    <property type="entry name" value="PROTEIN_KINASE_ATP"/>
    <property type="match status" value="1"/>
</dbReference>
<feature type="binding site" evidence="9">
    <location>
        <position position="43"/>
    </location>
    <ligand>
        <name>ATP</name>
        <dbReference type="ChEBI" id="CHEBI:30616"/>
    </ligand>
</feature>
<dbReference type="SUPFAM" id="SSF56112">
    <property type="entry name" value="Protein kinase-like (PK-like)"/>
    <property type="match status" value="1"/>
</dbReference>
<dbReference type="Proteomes" id="UP001301388">
    <property type="component" value="Unassembled WGS sequence"/>
</dbReference>
<dbReference type="InterPro" id="IPR000719">
    <property type="entry name" value="Prot_kinase_dom"/>
</dbReference>
<feature type="domain" description="Protein kinase" evidence="10">
    <location>
        <begin position="12"/>
        <end position="283"/>
    </location>
</feature>
<evidence type="ECO:0000256" key="5">
    <source>
        <dbReference type="ARBA" id="ARBA00022777"/>
    </source>
</evidence>
<comment type="caution">
    <text evidence="11">The sequence shown here is derived from an EMBL/GenBank/DDBJ whole genome shotgun (WGS) entry which is preliminary data.</text>
</comment>
<dbReference type="PANTHER" id="PTHR24363">
    <property type="entry name" value="SERINE/THREONINE PROTEIN KINASE"/>
    <property type="match status" value="1"/>
</dbReference>
<evidence type="ECO:0000313" key="12">
    <source>
        <dbReference type="Proteomes" id="UP001301388"/>
    </source>
</evidence>
<dbReference type="InterPro" id="IPR017441">
    <property type="entry name" value="Protein_kinase_ATP_BS"/>
</dbReference>
<evidence type="ECO:0000256" key="8">
    <source>
        <dbReference type="ARBA" id="ARBA00048679"/>
    </source>
</evidence>
<dbReference type="SMART" id="SM00220">
    <property type="entry name" value="S_TKc"/>
    <property type="match status" value="1"/>
</dbReference>
<dbReference type="RefSeq" id="WP_281009185.1">
    <property type="nucleotide sequence ID" value="NZ_JAYGIE010000092.1"/>
</dbReference>
<keyword evidence="2" id="KW-0723">Serine/threonine-protein kinase</keyword>
<evidence type="ECO:0000256" key="4">
    <source>
        <dbReference type="ARBA" id="ARBA00022741"/>
    </source>
</evidence>
<keyword evidence="6 9" id="KW-0067">ATP-binding</keyword>
<gene>
    <name evidence="11" type="ORF">VB774_18110</name>
</gene>
<dbReference type="PANTHER" id="PTHR24363:SF0">
    <property type="entry name" value="SERINE_THREONINE KINASE LIKE DOMAIN CONTAINING 1"/>
    <property type="match status" value="1"/>
</dbReference>
<accession>A0ABU5TMZ8</accession>
<comment type="catalytic activity">
    <reaction evidence="8">
        <text>L-seryl-[protein] + ATP = O-phospho-L-seryl-[protein] + ADP + H(+)</text>
        <dbReference type="Rhea" id="RHEA:17989"/>
        <dbReference type="Rhea" id="RHEA-COMP:9863"/>
        <dbReference type="Rhea" id="RHEA-COMP:11604"/>
        <dbReference type="ChEBI" id="CHEBI:15378"/>
        <dbReference type="ChEBI" id="CHEBI:29999"/>
        <dbReference type="ChEBI" id="CHEBI:30616"/>
        <dbReference type="ChEBI" id="CHEBI:83421"/>
        <dbReference type="ChEBI" id="CHEBI:456216"/>
        <dbReference type="EC" id="2.7.11.1"/>
    </reaction>
</comment>
<comment type="catalytic activity">
    <reaction evidence="7">
        <text>L-threonyl-[protein] + ATP = O-phospho-L-threonyl-[protein] + ADP + H(+)</text>
        <dbReference type="Rhea" id="RHEA:46608"/>
        <dbReference type="Rhea" id="RHEA-COMP:11060"/>
        <dbReference type="Rhea" id="RHEA-COMP:11605"/>
        <dbReference type="ChEBI" id="CHEBI:15378"/>
        <dbReference type="ChEBI" id="CHEBI:30013"/>
        <dbReference type="ChEBI" id="CHEBI:30616"/>
        <dbReference type="ChEBI" id="CHEBI:61977"/>
        <dbReference type="ChEBI" id="CHEBI:456216"/>
        <dbReference type="EC" id="2.7.11.1"/>
    </reaction>
</comment>
<sequence length="644" mass="73733">MTNAEAILAGRYQIVKPLGGGGFGRTFLARDLQLPNQPTCVVKQLNLQLLKTQELAIAKRLFESEAKTLHELGIHDQIPRLFAHFEQNGEFYLVQEFVEGQTLESEIGAGKQWQQAKLISSLYDILQVLSFVHSCQVIHRDIKPANLIRRRSDRKIVLIDFGAVKALNPDSLEHFMQDENQTRSVVVGSLVYMPNEQLAGQPKFCSDVYALGIMCLQAFTGLSFRELPRDQQTNEYSCALACAQVSIKINLGLAAIIDKMVRYDYRQRYHDATEALLALDNLLRNAKAATTISSPPPRQQLQLEEPEGQIELGSRFYIQRPPIEKDCLETMLRPGSLIRIKAPRQMGKSSLLSRTLAYAKHKGYQVAHLYFQQADSDIFDDLDLFLQWFCASIASELDLEDNLDQYWQGVLGSKNKCTKYFQRYLLTAKESPLVLGLDEVDLIFQYPKIASDFFGLLRAWHEKAKNEDVWKKLRLVIVHSKEVYIPLNINQSPFNVGLPIELPELNLSQIADLVQRHQLDWQQDQVKQLLVLTGGHPYLVRQALYQIARGRINWENLLQLAPTEEGIYGNHLRRQLGYLKEDPELLEAYRELVSCVRPLQLDSQIAFKLRSIGLVKLVGNQAIPMCKLYYQYFQQNFRQTLVKP</sequence>
<dbReference type="CDD" id="cd14014">
    <property type="entry name" value="STKc_PknB_like"/>
    <property type="match status" value="1"/>
</dbReference>
<dbReference type="PROSITE" id="PS50011">
    <property type="entry name" value="PROTEIN_KINASE_DOM"/>
    <property type="match status" value="1"/>
</dbReference>
<organism evidence="11 12">
    <name type="scientific">Pseudanabaena galeata UHCC 0370</name>
    <dbReference type="NCBI Taxonomy" id="3110310"/>
    <lineage>
        <taxon>Bacteria</taxon>
        <taxon>Bacillati</taxon>
        <taxon>Cyanobacteriota</taxon>
        <taxon>Cyanophyceae</taxon>
        <taxon>Pseudanabaenales</taxon>
        <taxon>Pseudanabaenaceae</taxon>
        <taxon>Pseudanabaena</taxon>
    </lineage>
</organism>
<dbReference type="InterPro" id="IPR027417">
    <property type="entry name" value="P-loop_NTPase"/>
</dbReference>
<evidence type="ECO:0000259" key="10">
    <source>
        <dbReference type="PROSITE" id="PS50011"/>
    </source>
</evidence>
<evidence type="ECO:0000256" key="3">
    <source>
        <dbReference type="ARBA" id="ARBA00022679"/>
    </source>
</evidence>
<evidence type="ECO:0000313" key="11">
    <source>
        <dbReference type="EMBL" id="MEA5479539.1"/>
    </source>
</evidence>
<dbReference type="Pfam" id="PF14516">
    <property type="entry name" value="AAA_35"/>
    <property type="match status" value="1"/>
</dbReference>
<dbReference type="EMBL" id="JAYGIE010000092">
    <property type="protein sequence ID" value="MEA5479539.1"/>
    <property type="molecule type" value="Genomic_DNA"/>
</dbReference>
<dbReference type="Gene3D" id="3.40.50.300">
    <property type="entry name" value="P-loop containing nucleotide triphosphate hydrolases"/>
    <property type="match status" value="1"/>
</dbReference>
<evidence type="ECO:0000256" key="9">
    <source>
        <dbReference type="PROSITE-ProRule" id="PRU10141"/>
    </source>
</evidence>
<reference evidence="11 12" key="1">
    <citation type="submission" date="2023-12" db="EMBL/GenBank/DDBJ databases">
        <title>Baltic Sea Cyanobacteria.</title>
        <authorList>
            <person name="Delbaje E."/>
            <person name="Fewer D.P."/>
            <person name="Shishido T.K."/>
        </authorList>
    </citation>
    <scope>NUCLEOTIDE SEQUENCE [LARGE SCALE GENOMIC DNA]</scope>
    <source>
        <strain evidence="11 12">UHCC 0370</strain>
    </source>
</reference>
<evidence type="ECO:0000256" key="6">
    <source>
        <dbReference type="ARBA" id="ARBA00022840"/>
    </source>
</evidence>
<keyword evidence="5" id="KW-0418">Kinase</keyword>
<dbReference type="Pfam" id="PF00069">
    <property type="entry name" value="Pkinase"/>
    <property type="match status" value="1"/>
</dbReference>
<dbReference type="Gene3D" id="3.30.200.20">
    <property type="entry name" value="Phosphorylase Kinase, domain 1"/>
    <property type="match status" value="1"/>
</dbReference>
<dbReference type="SUPFAM" id="SSF52540">
    <property type="entry name" value="P-loop containing nucleoside triphosphate hydrolases"/>
    <property type="match status" value="1"/>
</dbReference>
<keyword evidence="3" id="KW-0808">Transferase</keyword>